<evidence type="ECO:0000259" key="9">
    <source>
        <dbReference type="PROSITE" id="PS50113"/>
    </source>
</evidence>
<evidence type="ECO:0000313" key="11">
    <source>
        <dbReference type="Proteomes" id="UP000784128"/>
    </source>
</evidence>
<sequence length="660" mass="74912">MKRWETDGVPGSADTSHHTVEQILPQAQNYHLQLFENLPVLIWQSGTDGLCNHFNRTWLEFTGRTLEQELGEGWAEGVHPDDLDTCITTYHSAFSERRSFAMEYRLRHHDGSYHWIADHGSPFNDLEGNFAGYIGGCLDINQQKVAEIELREAHEKMEQRVAERTLELQKSHNLLKSLSRQVPGVIFQFQMMADGSFRIPYASDSIREIYQIHPADVTENADTLLNRIHPDDYAPFLAAVQESARTLQPFLEEFRIQVPGKEFCWRSASAKPQRLDDGSYMWHGFSVDITERKRLDEELRDSRIKLNQAQHMAKMGSWHWFIDTNKLTWSEEMFVLTGSDPSKPPLPFSEQPQRYTPESRERLSRTIEHTLASGEPYELELNLVRPDNSQFLAIARGEAVIDENGRVVQLHGTLQDITEQRQLEKQLSQARTLESIGQLAAGVAHEVRNPLNAILSITEALFKESEIESDPEFQPYLQHIRTQVKRLAHLMNELLDLGKPIPASSLQPTPLYELCRETAVLWQSSGLAPNKWVVLTSDQTAAESYVMADGMKLQQVFFNLLENAGHHSPQGSKILFQLHCVEDGNAVIRVIDSGSGIADTTMDRIFDPFYSNRKGGTGLGLALVKHFVEHMGGCVNIRNNFPDPGCIAEIRIPLANEVMP</sequence>
<dbReference type="Gene3D" id="3.30.450.20">
    <property type="entry name" value="PAS domain"/>
    <property type="match status" value="3"/>
</dbReference>
<dbReference type="SUPFAM" id="SSF55785">
    <property type="entry name" value="PYP-like sensor domain (PAS domain)"/>
    <property type="match status" value="3"/>
</dbReference>
<comment type="caution">
    <text evidence="10">The sequence shown here is derived from an EMBL/GenBank/DDBJ whole genome shotgun (WGS) entry which is preliminary data.</text>
</comment>
<dbReference type="InterPro" id="IPR000700">
    <property type="entry name" value="PAS-assoc_C"/>
</dbReference>
<dbReference type="SMART" id="SM00388">
    <property type="entry name" value="HisKA"/>
    <property type="match status" value="1"/>
</dbReference>
<dbReference type="InterPro" id="IPR036097">
    <property type="entry name" value="HisK_dim/P_sf"/>
</dbReference>
<dbReference type="InterPro" id="IPR005467">
    <property type="entry name" value="His_kinase_dom"/>
</dbReference>
<evidence type="ECO:0000256" key="4">
    <source>
        <dbReference type="ARBA" id="ARBA00022679"/>
    </source>
</evidence>
<dbReference type="Proteomes" id="UP000784128">
    <property type="component" value="Unassembled WGS sequence"/>
</dbReference>
<dbReference type="EMBL" id="JAHDYS010000003">
    <property type="protein sequence ID" value="MBT1070952.1"/>
    <property type="molecule type" value="Genomic_DNA"/>
</dbReference>
<dbReference type="InterPro" id="IPR052162">
    <property type="entry name" value="Sensor_kinase/Photoreceptor"/>
</dbReference>
<evidence type="ECO:0000256" key="5">
    <source>
        <dbReference type="ARBA" id="ARBA00022777"/>
    </source>
</evidence>
<dbReference type="EC" id="2.7.13.3" evidence="2"/>
<keyword evidence="4" id="KW-0808">Transferase</keyword>
<evidence type="ECO:0000259" key="7">
    <source>
        <dbReference type="PROSITE" id="PS50109"/>
    </source>
</evidence>
<dbReference type="InterPro" id="IPR004358">
    <property type="entry name" value="Sig_transdc_His_kin-like_C"/>
</dbReference>
<dbReference type="Pfam" id="PF00512">
    <property type="entry name" value="HisKA"/>
    <property type="match status" value="1"/>
</dbReference>
<dbReference type="InterPro" id="IPR003594">
    <property type="entry name" value="HATPase_dom"/>
</dbReference>
<name>A0ABS5U5L6_9BACT</name>
<feature type="domain" description="Histidine kinase" evidence="7">
    <location>
        <begin position="442"/>
        <end position="656"/>
    </location>
</feature>
<dbReference type="SMART" id="SM00387">
    <property type="entry name" value="HATPase_c"/>
    <property type="match status" value="1"/>
</dbReference>
<protein>
    <recommendedName>
        <fullName evidence="2">histidine kinase</fullName>
        <ecNumber evidence="2">2.7.13.3</ecNumber>
    </recommendedName>
</protein>
<dbReference type="PANTHER" id="PTHR43304:SF1">
    <property type="entry name" value="PAC DOMAIN-CONTAINING PROTEIN"/>
    <property type="match status" value="1"/>
</dbReference>
<reference evidence="10 11" key="1">
    <citation type="submission" date="2021-05" db="EMBL/GenBank/DDBJ databases">
        <title>The draft genome of Geobacter chapellei DSM 13688.</title>
        <authorList>
            <person name="Xu Z."/>
            <person name="Masuda Y."/>
            <person name="Itoh H."/>
            <person name="Senoo K."/>
        </authorList>
    </citation>
    <scope>NUCLEOTIDE SEQUENCE [LARGE SCALE GENOMIC DNA]</scope>
    <source>
        <strain evidence="10 11">DSM 13688</strain>
    </source>
</reference>
<dbReference type="InterPro" id="IPR036890">
    <property type="entry name" value="HATPase_C_sf"/>
</dbReference>
<proteinExistence type="predicted"/>
<dbReference type="Gene3D" id="3.30.565.10">
    <property type="entry name" value="Histidine kinase-like ATPase, C-terminal domain"/>
    <property type="match status" value="1"/>
</dbReference>
<dbReference type="PROSITE" id="PS50113">
    <property type="entry name" value="PAC"/>
    <property type="match status" value="2"/>
</dbReference>
<dbReference type="InterPro" id="IPR035965">
    <property type="entry name" value="PAS-like_dom_sf"/>
</dbReference>
<feature type="region of interest" description="Disordered" evidence="6">
    <location>
        <begin position="340"/>
        <end position="360"/>
    </location>
</feature>
<evidence type="ECO:0000256" key="2">
    <source>
        <dbReference type="ARBA" id="ARBA00012438"/>
    </source>
</evidence>
<evidence type="ECO:0000256" key="3">
    <source>
        <dbReference type="ARBA" id="ARBA00022553"/>
    </source>
</evidence>
<dbReference type="InterPro" id="IPR000014">
    <property type="entry name" value="PAS"/>
</dbReference>
<keyword evidence="11" id="KW-1185">Reference proteome</keyword>
<dbReference type="PROSITE" id="PS50112">
    <property type="entry name" value="PAS"/>
    <property type="match status" value="1"/>
</dbReference>
<dbReference type="Pfam" id="PF02518">
    <property type="entry name" value="HATPase_c"/>
    <property type="match status" value="1"/>
</dbReference>
<dbReference type="CDD" id="cd00082">
    <property type="entry name" value="HisKA"/>
    <property type="match status" value="1"/>
</dbReference>
<evidence type="ECO:0000256" key="6">
    <source>
        <dbReference type="SAM" id="MobiDB-lite"/>
    </source>
</evidence>
<dbReference type="SUPFAM" id="SSF55874">
    <property type="entry name" value="ATPase domain of HSP90 chaperone/DNA topoisomerase II/histidine kinase"/>
    <property type="match status" value="1"/>
</dbReference>
<dbReference type="RefSeq" id="WP_214296664.1">
    <property type="nucleotide sequence ID" value="NZ_JAHDYS010000003.1"/>
</dbReference>
<feature type="domain" description="PAC" evidence="9">
    <location>
        <begin position="377"/>
        <end position="429"/>
    </location>
</feature>
<evidence type="ECO:0000259" key="8">
    <source>
        <dbReference type="PROSITE" id="PS50112"/>
    </source>
</evidence>
<dbReference type="InterPro" id="IPR013655">
    <property type="entry name" value="PAS_fold_3"/>
</dbReference>
<keyword evidence="5" id="KW-0418">Kinase</keyword>
<accession>A0ABS5U5L6</accession>
<keyword evidence="3" id="KW-0597">Phosphoprotein</keyword>
<feature type="domain" description="PAC" evidence="9">
    <location>
        <begin position="100"/>
        <end position="152"/>
    </location>
</feature>
<gene>
    <name evidence="10" type="ORF">KJB30_04085</name>
</gene>
<dbReference type="SMART" id="SM00086">
    <property type="entry name" value="PAC"/>
    <property type="match status" value="3"/>
</dbReference>
<dbReference type="SUPFAM" id="SSF47384">
    <property type="entry name" value="Homodimeric domain of signal transducing histidine kinase"/>
    <property type="match status" value="1"/>
</dbReference>
<organism evidence="10 11">
    <name type="scientific">Pelotalea chapellei</name>
    <dbReference type="NCBI Taxonomy" id="44671"/>
    <lineage>
        <taxon>Bacteria</taxon>
        <taxon>Pseudomonadati</taxon>
        <taxon>Thermodesulfobacteriota</taxon>
        <taxon>Desulfuromonadia</taxon>
        <taxon>Geobacterales</taxon>
        <taxon>Geobacteraceae</taxon>
        <taxon>Pelotalea</taxon>
    </lineage>
</organism>
<dbReference type="InterPro" id="IPR003661">
    <property type="entry name" value="HisK_dim/P_dom"/>
</dbReference>
<dbReference type="InterPro" id="IPR001610">
    <property type="entry name" value="PAC"/>
</dbReference>
<dbReference type="Gene3D" id="2.10.70.100">
    <property type="match status" value="1"/>
</dbReference>
<dbReference type="SMART" id="SM00091">
    <property type="entry name" value="PAS"/>
    <property type="match status" value="2"/>
</dbReference>
<evidence type="ECO:0000256" key="1">
    <source>
        <dbReference type="ARBA" id="ARBA00000085"/>
    </source>
</evidence>
<comment type="catalytic activity">
    <reaction evidence="1">
        <text>ATP + protein L-histidine = ADP + protein N-phospho-L-histidine.</text>
        <dbReference type="EC" id="2.7.13.3"/>
    </reaction>
</comment>
<dbReference type="Gene3D" id="1.10.287.130">
    <property type="match status" value="1"/>
</dbReference>
<evidence type="ECO:0000313" key="10">
    <source>
        <dbReference type="EMBL" id="MBT1070952.1"/>
    </source>
</evidence>
<dbReference type="NCBIfam" id="TIGR00229">
    <property type="entry name" value="sensory_box"/>
    <property type="match status" value="1"/>
</dbReference>
<dbReference type="PRINTS" id="PR00344">
    <property type="entry name" value="BCTRLSENSOR"/>
</dbReference>
<dbReference type="PANTHER" id="PTHR43304">
    <property type="entry name" value="PHYTOCHROME-LIKE PROTEIN CPH1"/>
    <property type="match status" value="1"/>
</dbReference>
<dbReference type="CDD" id="cd00130">
    <property type="entry name" value="PAS"/>
    <property type="match status" value="2"/>
</dbReference>
<dbReference type="PROSITE" id="PS50109">
    <property type="entry name" value="HIS_KIN"/>
    <property type="match status" value="1"/>
</dbReference>
<dbReference type="Pfam" id="PF08447">
    <property type="entry name" value="PAS_3"/>
    <property type="match status" value="3"/>
</dbReference>
<feature type="domain" description="PAS" evidence="8">
    <location>
        <begin position="27"/>
        <end position="97"/>
    </location>
</feature>